<dbReference type="AlphaFoldDB" id="G3I1W8"/>
<keyword evidence="1" id="KW-1133">Transmembrane helix</keyword>
<gene>
    <name evidence="2" type="ORF">I79_017389</name>
</gene>
<evidence type="ECO:0000256" key="1">
    <source>
        <dbReference type="SAM" id="Phobius"/>
    </source>
</evidence>
<reference evidence="3" key="1">
    <citation type="journal article" date="2011" name="Nat. Biotechnol.">
        <title>The genomic sequence of the Chinese hamster ovary (CHO)-K1 cell line.</title>
        <authorList>
            <person name="Xu X."/>
            <person name="Nagarajan H."/>
            <person name="Lewis N.E."/>
            <person name="Pan S."/>
            <person name="Cai Z."/>
            <person name="Liu X."/>
            <person name="Chen W."/>
            <person name="Xie M."/>
            <person name="Wang W."/>
            <person name="Hammond S."/>
            <person name="Andersen M.R."/>
            <person name="Neff N."/>
            <person name="Passarelli B."/>
            <person name="Koh W."/>
            <person name="Fan H.C."/>
            <person name="Wang J."/>
            <person name="Gui Y."/>
            <person name="Lee K.H."/>
            <person name="Betenbaugh M.J."/>
            <person name="Quake S.R."/>
            <person name="Famili I."/>
            <person name="Palsson B.O."/>
            <person name="Wang J."/>
        </authorList>
    </citation>
    <scope>NUCLEOTIDE SEQUENCE [LARGE SCALE GENOMIC DNA]</scope>
    <source>
        <strain evidence="3">CHO K1 cell line</strain>
    </source>
</reference>
<feature type="transmembrane region" description="Helical" evidence="1">
    <location>
        <begin position="6"/>
        <end position="29"/>
    </location>
</feature>
<evidence type="ECO:0000313" key="2">
    <source>
        <dbReference type="EMBL" id="EGW10057.1"/>
    </source>
</evidence>
<evidence type="ECO:0000313" key="3">
    <source>
        <dbReference type="Proteomes" id="UP000001075"/>
    </source>
</evidence>
<accession>G3I1W8</accession>
<name>G3I1W8_CRIGR</name>
<keyword evidence="1" id="KW-0812">Transmembrane</keyword>
<proteinExistence type="predicted"/>
<dbReference type="EMBL" id="JH001099">
    <property type="protein sequence ID" value="EGW10057.1"/>
    <property type="molecule type" value="Genomic_DNA"/>
</dbReference>
<protein>
    <submittedName>
        <fullName evidence="2">Uncharacterized protein</fullName>
    </submittedName>
</protein>
<dbReference type="Proteomes" id="UP000001075">
    <property type="component" value="Unassembled WGS sequence"/>
</dbReference>
<sequence length="104" mass="10977">MATPALVSFLFLSSSPLFFSLLLGLLVSIPALRLSLEPRDTTSPTGGIEGRAGQMRYPEKTLGKSCSCTVGQPRSSDTCSLQFEGATGVLAWACFPGVYRVGCV</sequence>
<organism evidence="2 3">
    <name type="scientific">Cricetulus griseus</name>
    <name type="common">Chinese hamster</name>
    <name type="synonym">Cricetulus barabensis griseus</name>
    <dbReference type="NCBI Taxonomy" id="10029"/>
    <lineage>
        <taxon>Eukaryota</taxon>
        <taxon>Metazoa</taxon>
        <taxon>Chordata</taxon>
        <taxon>Craniata</taxon>
        <taxon>Vertebrata</taxon>
        <taxon>Euteleostomi</taxon>
        <taxon>Mammalia</taxon>
        <taxon>Eutheria</taxon>
        <taxon>Euarchontoglires</taxon>
        <taxon>Glires</taxon>
        <taxon>Rodentia</taxon>
        <taxon>Myomorpha</taxon>
        <taxon>Muroidea</taxon>
        <taxon>Cricetidae</taxon>
        <taxon>Cricetinae</taxon>
        <taxon>Cricetulus</taxon>
    </lineage>
</organism>
<keyword evidence="1" id="KW-0472">Membrane</keyword>
<dbReference type="InParanoid" id="G3I1W8"/>